<dbReference type="PROSITE" id="PS51468">
    <property type="entry name" value="VIT"/>
    <property type="match status" value="1"/>
</dbReference>
<dbReference type="Pfam" id="PF08487">
    <property type="entry name" value="VIT"/>
    <property type="match status" value="1"/>
</dbReference>
<dbReference type="Gene3D" id="3.30.1150.10">
    <property type="match status" value="1"/>
</dbReference>
<proteinExistence type="predicted"/>
<comment type="caution">
    <text evidence="9">The sequence shown here is derived from an EMBL/GenBank/DDBJ whole genome shotgun (WGS) entry which is preliminary data.</text>
</comment>
<evidence type="ECO:0000259" key="8">
    <source>
        <dbReference type="PROSITE" id="PS52015"/>
    </source>
</evidence>
<dbReference type="PANTHER" id="PTHR45737">
    <property type="entry name" value="VON WILLEBRAND FACTOR A DOMAIN-CONTAINING PROTEIN 5A"/>
    <property type="match status" value="1"/>
</dbReference>
<feature type="chain" id="PRO_5016033524" evidence="5">
    <location>
        <begin position="26"/>
        <end position="784"/>
    </location>
</feature>
<evidence type="ECO:0000256" key="3">
    <source>
        <dbReference type="ARBA" id="ARBA00022989"/>
    </source>
</evidence>
<comment type="subcellular location">
    <subcellularLocation>
        <location evidence="1">Membrane</location>
        <topology evidence="1">Single-pass membrane protein</topology>
    </subcellularLocation>
</comment>
<dbReference type="Proteomes" id="UP000248079">
    <property type="component" value="Unassembled WGS sequence"/>
</dbReference>
<organism evidence="9 10">
    <name type="scientific">Marinifilum breve</name>
    <dbReference type="NCBI Taxonomy" id="2184082"/>
    <lineage>
        <taxon>Bacteria</taxon>
        <taxon>Pseudomonadati</taxon>
        <taxon>Bacteroidota</taxon>
        <taxon>Bacteroidia</taxon>
        <taxon>Marinilabiliales</taxon>
        <taxon>Marinifilaceae</taxon>
    </lineage>
</organism>
<dbReference type="SMART" id="SM00609">
    <property type="entry name" value="VIT"/>
    <property type="match status" value="1"/>
</dbReference>
<dbReference type="SUPFAM" id="SSF74653">
    <property type="entry name" value="TolA/TonB C-terminal domain"/>
    <property type="match status" value="1"/>
</dbReference>
<evidence type="ECO:0000256" key="1">
    <source>
        <dbReference type="ARBA" id="ARBA00004167"/>
    </source>
</evidence>
<dbReference type="Pfam" id="PF03544">
    <property type="entry name" value="TonB_C"/>
    <property type="match status" value="1"/>
</dbReference>
<dbReference type="SMART" id="SM00327">
    <property type="entry name" value="VWA"/>
    <property type="match status" value="1"/>
</dbReference>
<evidence type="ECO:0000256" key="2">
    <source>
        <dbReference type="ARBA" id="ARBA00022692"/>
    </source>
</evidence>
<keyword evidence="10" id="KW-1185">Reference proteome</keyword>
<dbReference type="AlphaFoldDB" id="A0A2V4A130"/>
<dbReference type="RefSeq" id="WP_110359905.1">
    <property type="nucleotide sequence ID" value="NZ_QFLI01000002.1"/>
</dbReference>
<dbReference type="InterPro" id="IPR002035">
    <property type="entry name" value="VWF_A"/>
</dbReference>
<feature type="signal peptide" evidence="5">
    <location>
        <begin position="1"/>
        <end position="25"/>
    </location>
</feature>
<feature type="domain" description="VWFA" evidence="6">
    <location>
        <begin position="305"/>
        <end position="475"/>
    </location>
</feature>
<gene>
    <name evidence="9" type="ORF">DF185_06385</name>
</gene>
<evidence type="ECO:0000259" key="7">
    <source>
        <dbReference type="PROSITE" id="PS51468"/>
    </source>
</evidence>
<sequence length="784" mass="86893">MKMNWKRKIVLLALIMINCICIVFAKDTGKGESPYFVVLTGEGELARLPLKSTKVDVNVSGVIADVNVKQIYTNTGKSTIEAIYVFPASTRAAVYDMEMSIGDRKIRAKIEEKKKARKMYDKAKKKGKTASLLEEERANVFKMSVANIVPGATVEVDMSYTELLVPTDKVYEFIYPTVVGPRYASKEEYQSGNKSNWNGNPYLKEGVEPRSRLDLKVNLNAGIAIQSVLCETHENKVGYTGKSSASITMADPYGGDRDFILQYKLAGEQIETGVLVYDNAEGEKFFLAMLQPPARVKPENIPAREYIFIVDVSGSMNGFPLDISKELMRNLLGGLRPSDLFNIVFFAGGSQTYAKESLPVTQENIEKAIHFMGNSSGYGGTELLNALQTAMGMNQKDDFARSFVILTDGFVSVEKQTYDYIRQNLGNANFFSFGIGSGVNRYIIEGMAHVGYGEPFVAINEKEAKSVAEKFQKYISQPVLTNVTYRFEDFNAYDVMPEVVPDLFAERPIVISGKYRGSAKGKLIVNGVSGGKAISQSIEIKNDKSENRALRYLWAREKIRLLGDYNNLGKDGWSNNVNRDSLKRVITDLGLKYNLLTEYTSFIAVDTIVSNKGGKQNSVKQPIPLPQGVSNSAIGGMTKPGVKGAALEDCLEIEDSDADEEYVVEIKEVYEEEEEEDENLPFVLVEDMPSFPGGIAALTKYLNENVKYPEAARKNGIQGRVFVNFVIDTDGSVVDVKIVRGVHALLDAEALRVVKAMPKWVAGKQRGKPVRVCYTLPIEFRIGS</sequence>
<evidence type="ECO:0000256" key="4">
    <source>
        <dbReference type="ARBA" id="ARBA00023136"/>
    </source>
</evidence>
<feature type="domain" description="VIT" evidence="7">
    <location>
        <begin position="34"/>
        <end position="162"/>
    </location>
</feature>
<feature type="domain" description="TonB C-terminal" evidence="8">
    <location>
        <begin position="693"/>
        <end position="784"/>
    </location>
</feature>
<evidence type="ECO:0000313" key="10">
    <source>
        <dbReference type="Proteomes" id="UP000248079"/>
    </source>
</evidence>
<dbReference type="PROSITE" id="PS50234">
    <property type="entry name" value="VWFA"/>
    <property type="match status" value="1"/>
</dbReference>
<keyword evidence="2" id="KW-0812">Transmembrane</keyword>
<evidence type="ECO:0000313" key="9">
    <source>
        <dbReference type="EMBL" id="PXY02271.1"/>
    </source>
</evidence>
<dbReference type="InterPro" id="IPR037682">
    <property type="entry name" value="TonB_C"/>
</dbReference>
<dbReference type="NCBIfam" id="TIGR01352">
    <property type="entry name" value="tonB_Cterm"/>
    <property type="match status" value="1"/>
</dbReference>
<dbReference type="PANTHER" id="PTHR45737:SF6">
    <property type="entry name" value="VON WILLEBRAND FACTOR A DOMAIN-CONTAINING PROTEIN 5A"/>
    <property type="match status" value="1"/>
</dbReference>
<dbReference type="GO" id="GO:0016020">
    <property type="term" value="C:membrane"/>
    <property type="evidence" value="ECO:0007669"/>
    <property type="project" value="UniProtKB-SubCell"/>
</dbReference>
<dbReference type="InterPro" id="IPR006260">
    <property type="entry name" value="TonB/TolA_C"/>
</dbReference>
<dbReference type="GO" id="GO:0055085">
    <property type="term" value="P:transmembrane transport"/>
    <property type="evidence" value="ECO:0007669"/>
    <property type="project" value="InterPro"/>
</dbReference>
<name>A0A2V4A130_9BACT</name>
<dbReference type="SUPFAM" id="SSF53300">
    <property type="entry name" value="vWA-like"/>
    <property type="match status" value="1"/>
</dbReference>
<keyword evidence="4" id="KW-0472">Membrane</keyword>
<protein>
    <submittedName>
        <fullName evidence="9">Trypsin</fullName>
    </submittedName>
</protein>
<accession>A0A2V4A130</accession>
<keyword evidence="5" id="KW-0732">Signal</keyword>
<dbReference type="FunFam" id="3.30.1150.10:FF:000002">
    <property type="entry name" value="Energy transducer TonB"/>
    <property type="match status" value="1"/>
</dbReference>
<dbReference type="OrthoDB" id="9784383at2"/>
<dbReference type="Pfam" id="PF13768">
    <property type="entry name" value="VWA_3"/>
    <property type="match status" value="1"/>
</dbReference>
<dbReference type="EMBL" id="QFLI01000002">
    <property type="protein sequence ID" value="PXY02271.1"/>
    <property type="molecule type" value="Genomic_DNA"/>
</dbReference>
<dbReference type="PROSITE" id="PS52015">
    <property type="entry name" value="TONB_CTD"/>
    <property type="match status" value="1"/>
</dbReference>
<dbReference type="Gene3D" id="3.40.50.410">
    <property type="entry name" value="von Willebrand factor, type A domain"/>
    <property type="match status" value="1"/>
</dbReference>
<evidence type="ECO:0000256" key="5">
    <source>
        <dbReference type="SAM" id="SignalP"/>
    </source>
</evidence>
<dbReference type="InterPro" id="IPR036465">
    <property type="entry name" value="vWFA_dom_sf"/>
</dbReference>
<evidence type="ECO:0000259" key="6">
    <source>
        <dbReference type="PROSITE" id="PS50234"/>
    </source>
</evidence>
<dbReference type="InterPro" id="IPR013694">
    <property type="entry name" value="VIT"/>
</dbReference>
<reference evidence="9 10" key="1">
    <citation type="submission" date="2018-05" db="EMBL/GenBank/DDBJ databases">
        <title>Marinifilum breve JC075T sp. nov., a marine bacterium isolated from Yongle Blue Hole in the South China Sea.</title>
        <authorList>
            <person name="Fu T."/>
        </authorList>
    </citation>
    <scope>NUCLEOTIDE SEQUENCE [LARGE SCALE GENOMIC DNA]</scope>
    <source>
        <strain evidence="9 10">JC075</strain>
    </source>
</reference>
<keyword evidence="3" id="KW-1133">Transmembrane helix</keyword>